<feature type="domain" description="YcxB-like C-terminal" evidence="2">
    <location>
        <begin position="105"/>
        <end position="162"/>
    </location>
</feature>
<evidence type="ECO:0000259" key="2">
    <source>
        <dbReference type="Pfam" id="PF14317"/>
    </source>
</evidence>
<keyword evidence="1" id="KW-0472">Membrane</keyword>
<dbReference type="AlphaFoldDB" id="A0A5Q0BJT3"/>
<proteinExistence type="predicted"/>
<accession>A0A5Q0BJT3</accession>
<dbReference type="Pfam" id="PF14317">
    <property type="entry name" value="YcxB"/>
    <property type="match status" value="1"/>
</dbReference>
<dbReference type="RefSeq" id="WP_153248456.1">
    <property type="nucleotide sequence ID" value="NZ_CP044205.1"/>
</dbReference>
<evidence type="ECO:0000313" key="4">
    <source>
        <dbReference type="Proteomes" id="UP000325755"/>
    </source>
</evidence>
<dbReference type="Proteomes" id="UP000325755">
    <property type="component" value="Chromosome"/>
</dbReference>
<dbReference type="InterPro" id="IPR025588">
    <property type="entry name" value="YcxB-like_C"/>
</dbReference>
<keyword evidence="1" id="KW-0812">Transmembrane</keyword>
<dbReference type="KEGG" id="mmob:F6R98_07340"/>
<feature type="transmembrane region" description="Helical" evidence="1">
    <location>
        <begin position="36"/>
        <end position="53"/>
    </location>
</feature>
<name>A0A5Q0BJT3_9GAMM</name>
<gene>
    <name evidence="3" type="ORF">F6R98_07340</name>
</gene>
<organism evidence="3 4">
    <name type="scientific">Candidatus Methylospira mobilis</name>
    <dbReference type="NCBI Taxonomy" id="1808979"/>
    <lineage>
        <taxon>Bacteria</taxon>
        <taxon>Pseudomonadati</taxon>
        <taxon>Pseudomonadota</taxon>
        <taxon>Gammaproteobacteria</taxon>
        <taxon>Methylococcales</taxon>
        <taxon>Methylococcaceae</taxon>
        <taxon>Candidatus Methylospira</taxon>
    </lineage>
</organism>
<dbReference type="EMBL" id="CP044205">
    <property type="protein sequence ID" value="QFY42461.1"/>
    <property type="molecule type" value="Genomic_DNA"/>
</dbReference>
<reference evidence="3 4" key="1">
    <citation type="submission" date="2019-09" db="EMBL/GenBank/DDBJ databases">
        <title>Ecophysiology of the spiral-shaped methanotroph Methylospira mobilis as revealed by the complete genome sequence.</title>
        <authorList>
            <person name="Oshkin I.Y."/>
            <person name="Dedysh S.N."/>
            <person name="Miroshnikov K."/>
            <person name="Danilova O.V."/>
            <person name="Hakobyan A."/>
            <person name="Liesack W."/>
        </authorList>
    </citation>
    <scope>NUCLEOTIDE SEQUENCE [LARGE SCALE GENOMIC DNA]</scope>
    <source>
        <strain evidence="3 4">Shm1</strain>
    </source>
</reference>
<keyword evidence="4" id="KW-1185">Reference proteome</keyword>
<evidence type="ECO:0000256" key="1">
    <source>
        <dbReference type="SAM" id="Phobius"/>
    </source>
</evidence>
<dbReference type="InParanoid" id="A0A5Q0BJT3"/>
<protein>
    <submittedName>
        <fullName evidence="3">YcxB family protein</fullName>
    </submittedName>
</protein>
<dbReference type="OrthoDB" id="5565912at2"/>
<keyword evidence="1" id="KW-1133">Transmembrane helix</keyword>
<sequence>MSEIEYEVREQDLVAFNEYQLNGSSAVKKILRMHRATVPALIVITALSIYFYYKDLASALYVGGAGLIWAIAVPYYFRWSWRKQIQGRFTAEMKAVVCGATTLRITPEGLVELRGGVQSKLPWRELLRIELTPRYAFIFTDVDSAVIVPRETLTRGDLQQFVRSADAYIEKAS</sequence>
<feature type="transmembrane region" description="Helical" evidence="1">
    <location>
        <begin position="59"/>
        <end position="77"/>
    </location>
</feature>
<evidence type="ECO:0000313" key="3">
    <source>
        <dbReference type="EMBL" id="QFY42461.1"/>
    </source>
</evidence>